<dbReference type="Gene3D" id="3.30.479.30">
    <property type="entry name" value="Band 7 domain"/>
    <property type="match status" value="1"/>
</dbReference>
<gene>
    <name evidence="3" type="ORF">GCM10007067_22460</name>
</gene>
<dbReference type="Proteomes" id="UP000646426">
    <property type="component" value="Unassembled WGS sequence"/>
</dbReference>
<dbReference type="AlphaFoldDB" id="A0A918WAJ9"/>
<reference evidence="3" key="1">
    <citation type="journal article" date="2014" name="Int. J. Syst. Evol. Microbiol.">
        <title>Complete genome sequence of Corynebacterium casei LMG S-19264T (=DSM 44701T), isolated from a smear-ripened cheese.</title>
        <authorList>
            <consortium name="US DOE Joint Genome Institute (JGI-PGF)"/>
            <person name="Walter F."/>
            <person name="Albersmeier A."/>
            <person name="Kalinowski J."/>
            <person name="Ruckert C."/>
        </authorList>
    </citation>
    <scope>NUCLEOTIDE SEQUENCE</scope>
    <source>
        <strain evidence="3">KCTC 23077</strain>
    </source>
</reference>
<accession>A0A918WAJ9</accession>
<dbReference type="GO" id="GO:0016020">
    <property type="term" value="C:membrane"/>
    <property type="evidence" value="ECO:0007669"/>
    <property type="project" value="UniProtKB-SubCell"/>
</dbReference>
<dbReference type="RefSeq" id="WP_189456549.1">
    <property type="nucleotide sequence ID" value="NZ_BMYD01000003.1"/>
</dbReference>
<evidence type="ECO:0000313" key="3">
    <source>
        <dbReference type="EMBL" id="GHA83835.1"/>
    </source>
</evidence>
<reference evidence="3" key="2">
    <citation type="submission" date="2020-09" db="EMBL/GenBank/DDBJ databases">
        <authorList>
            <person name="Sun Q."/>
            <person name="Kim S."/>
        </authorList>
    </citation>
    <scope>NUCLEOTIDE SEQUENCE</scope>
    <source>
        <strain evidence="3">KCTC 23077</strain>
    </source>
</reference>
<dbReference type="PROSITE" id="PS51257">
    <property type="entry name" value="PROKAR_LIPOPROTEIN"/>
    <property type="match status" value="1"/>
</dbReference>
<sequence length="275" mass="29887">MRTAAFALSFVFLAGCTQIDTGNVGVGRAFGVVSSEALPPGHYTTVFDSVDEITTKEVSFPVYDLNPKSKDNLTLKDLDVDVYYKTTPGMIPGLYIKYQGDYLQHSDIVENGNDVGVVGYNRVLRAAREATYTAVSKFNATTMHTQRPEIAAEIQKLLQAELDSSDKGAFTVTSINVRNLLTDPAIEAAIRDQVAADQEVIRKQKEVQIAQAEADRLRAQAQGEADANQILAASLTDRVMQLRMAEIQRDTIIQSAKAGNTIISGNVTPVITTGQ</sequence>
<dbReference type="EMBL" id="BMYD01000003">
    <property type="protein sequence ID" value="GHA83835.1"/>
    <property type="molecule type" value="Genomic_DNA"/>
</dbReference>
<organism evidence="3 4">
    <name type="scientific">Cognatilysobacter bugurensis</name>
    <dbReference type="NCBI Taxonomy" id="543356"/>
    <lineage>
        <taxon>Bacteria</taxon>
        <taxon>Pseudomonadati</taxon>
        <taxon>Pseudomonadota</taxon>
        <taxon>Gammaproteobacteria</taxon>
        <taxon>Lysobacterales</taxon>
        <taxon>Lysobacteraceae</taxon>
        <taxon>Cognatilysobacter</taxon>
    </lineage>
</organism>
<evidence type="ECO:0000259" key="2">
    <source>
        <dbReference type="Pfam" id="PF01145"/>
    </source>
</evidence>
<dbReference type="InterPro" id="IPR001107">
    <property type="entry name" value="Band_7"/>
</dbReference>
<keyword evidence="4" id="KW-1185">Reference proteome</keyword>
<feature type="domain" description="Band 7" evidence="2">
    <location>
        <begin position="18"/>
        <end position="214"/>
    </location>
</feature>
<name>A0A918WAJ9_9GAMM</name>
<comment type="caution">
    <text evidence="3">The sequence shown here is derived from an EMBL/GenBank/DDBJ whole genome shotgun (WGS) entry which is preliminary data.</text>
</comment>
<evidence type="ECO:0000313" key="4">
    <source>
        <dbReference type="Proteomes" id="UP000646426"/>
    </source>
</evidence>
<protein>
    <recommendedName>
        <fullName evidence="2">Band 7 domain-containing protein</fullName>
    </recommendedName>
</protein>
<proteinExistence type="predicted"/>
<dbReference type="InterPro" id="IPR036013">
    <property type="entry name" value="Band_7/SPFH_dom_sf"/>
</dbReference>
<dbReference type="Pfam" id="PF01145">
    <property type="entry name" value="Band_7"/>
    <property type="match status" value="1"/>
</dbReference>
<comment type="subcellular location">
    <subcellularLocation>
        <location evidence="1">Membrane</location>
        <topology evidence="1">Single-pass membrane protein</topology>
    </subcellularLocation>
</comment>
<evidence type="ECO:0000256" key="1">
    <source>
        <dbReference type="ARBA" id="ARBA00004167"/>
    </source>
</evidence>